<keyword evidence="2" id="KW-0121">Carboxypeptidase</keyword>
<dbReference type="InterPro" id="IPR013230">
    <property type="entry name" value="Peptidase_M15A_C"/>
</dbReference>
<reference evidence="2 3" key="1">
    <citation type="submission" date="2022-04" db="EMBL/GenBank/DDBJ databases">
        <title>Positive selection, recombination, and allopatry shape intraspecific diversity of widespread and dominant cyanobacteria.</title>
        <authorList>
            <person name="Wei J."/>
            <person name="Shu W."/>
            <person name="Hu C."/>
        </authorList>
    </citation>
    <scope>NUCLEOTIDE SEQUENCE [LARGE SCALE GENOMIC DNA]</scope>
    <source>
        <strain evidence="2 3">GB2-A5</strain>
    </source>
</reference>
<evidence type="ECO:0000313" key="2">
    <source>
        <dbReference type="EMBL" id="MEP0864079.1"/>
    </source>
</evidence>
<feature type="domain" description="Peptidase M15A C-terminal" evidence="1">
    <location>
        <begin position="476"/>
        <end position="567"/>
    </location>
</feature>
<evidence type="ECO:0000313" key="3">
    <source>
        <dbReference type="Proteomes" id="UP001442494"/>
    </source>
</evidence>
<dbReference type="GO" id="GO:0004180">
    <property type="term" value="F:carboxypeptidase activity"/>
    <property type="evidence" value="ECO:0007669"/>
    <property type="project" value="UniProtKB-KW"/>
</dbReference>
<dbReference type="SUPFAM" id="SSF55166">
    <property type="entry name" value="Hedgehog/DD-peptidase"/>
    <property type="match status" value="1"/>
</dbReference>
<gene>
    <name evidence="2" type="ORF">NDI37_06325</name>
</gene>
<comment type="caution">
    <text evidence="2">The sequence shown here is derived from an EMBL/GenBank/DDBJ whole genome shotgun (WGS) entry which is preliminary data.</text>
</comment>
<proteinExistence type="predicted"/>
<dbReference type="Proteomes" id="UP001442494">
    <property type="component" value="Unassembled WGS sequence"/>
</dbReference>
<keyword evidence="2" id="KW-0645">Protease</keyword>
<keyword evidence="2" id="KW-0378">Hydrolase</keyword>
<name>A0ABV0JKX1_9CYAN</name>
<dbReference type="RefSeq" id="WP_242019136.1">
    <property type="nucleotide sequence ID" value="NZ_JAMPKK010000009.1"/>
</dbReference>
<keyword evidence="3" id="KW-1185">Reference proteome</keyword>
<protein>
    <submittedName>
        <fullName evidence="2">D-Ala-D-Ala carboxypeptidase family metallohydrolase</fullName>
    </submittedName>
</protein>
<organism evidence="2 3">
    <name type="scientific">Funiculus sociatus GB2-A5</name>
    <dbReference type="NCBI Taxonomy" id="2933946"/>
    <lineage>
        <taxon>Bacteria</taxon>
        <taxon>Bacillati</taxon>
        <taxon>Cyanobacteriota</taxon>
        <taxon>Cyanophyceae</taxon>
        <taxon>Coleofasciculales</taxon>
        <taxon>Coleofasciculaceae</taxon>
        <taxon>Funiculus</taxon>
    </lineage>
</organism>
<dbReference type="Gene3D" id="3.30.1380.10">
    <property type="match status" value="1"/>
</dbReference>
<accession>A0ABV0JKX1</accession>
<dbReference type="Pfam" id="PF08291">
    <property type="entry name" value="Peptidase_M15_3"/>
    <property type="match status" value="1"/>
</dbReference>
<dbReference type="InterPro" id="IPR009045">
    <property type="entry name" value="Zn_M74/Hedgehog-like"/>
</dbReference>
<dbReference type="EMBL" id="JAMPKK010000009">
    <property type="protein sequence ID" value="MEP0864079.1"/>
    <property type="molecule type" value="Genomic_DNA"/>
</dbReference>
<evidence type="ECO:0000259" key="1">
    <source>
        <dbReference type="Pfam" id="PF08291"/>
    </source>
</evidence>
<sequence length="577" mass="64984">MAMPTLTPNQRNYYYLLEAERTGIHKPILAALYQVHSSPSLSDTEKGLGISPANRIPLEEVDSFPKQVQYAANTIGSLCNSLVVQGWKGAEMWDVEKGRYSDRFLQSVAAGYVPSASEPTAALLEASNADALLQAYLKDMAIDFSVAGLPENLAYLDQALVTLVERVADYYIGLSQQRDAVLEAVRIWHHLDTREDAIAKLSVASLQKIPPTPQFMGGEKPPNSSRDQALAEDNFDESALDIPLKQFIQQVAQNYSGYPYQREALLRLTQLWRQLQSREDAIASLKNNTSAETGIKIIDSALIAFVQFIPQYYQGTGTQRHALTELLRLWRKLDSRAAALAALGIDPQMLGSSTADRTTLSHLAVQLDNELLEFVRRLPIEYKELDYQREALIRLVQLWRNVTRDQAIRSLFDDLKRIDKARKDSPDSPPKPMPIIFKERPEHWTLENIQLSAAIVPDGNFTWAEATSGGIWMPPNQETLDAIVRIAKMAQKARDRIGRPILVASWYRPPAINRALGGALYSRHIVGDAIDFTCEGLSGAQLYWFLDPWWSGGLGRYTRFPNLCHIDARCYRTRWQN</sequence>